<evidence type="ECO:0000256" key="12">
    <source>
        <dbReference type="ARBA" id="ARBA00023012"/>
    </source>
</evidence>
<dbReference type="PROSITE" id="PS50109">
    <property type="entry name" value="HIS_KIN"/>
    <property type="match status" value="1"/>
</dbReference>
<proteinExistence type="predicted"/>
<dbReference type="Gene3D" id="1.10.287.130">
    <property type="match status" value="1"/>
</dbReference>
<organism evidence="19 20">
    <name type="scientific">Priestia iocasae</name>
    <dbReference type="NCBI Taxonomy" id="2291674"/>
    <lineage>
        <taxon>Bacteria</taxon>
        <taxon>Bacillati</taxon>
        <taxon>Bacillota</taxon>
        <taxon>Bacilli</taxon>
        <taxon>Bacillales</taxon>
        <taxon>Bacillaceae</taxon>
        <taxon>Priestia</taxon>
    </lineage>
</organism>
<feature type="domain" description="HAMP" evidence="18">
    <location>
        <begin position="305"/>
        <end position="357"/>
    </location>
</feature>
<keyword evidence="13 14" id="KW-0472">Membrane</keyword>
<dbReference type="EC" id="2.7.13.3" evidence="3"/>
<dbReference type="Proteomes" id="UP000809829">
    <property type="component" value="Unassembled WGS sequence"/>
</dbReference>
<dbReference type="InterPro" id="IPR001610">
    <property type="entry name" value="PAC"/>
</dbReference>
<evidence type="ECO:0000259" key="17">
    <source>
        <dbReference type="PROSITE" id="PS50113"/>
    </source>
</evidence>
<dbReference type="PROSITE" id="PS50885">
    <property type="entry name" value="HAMP"/>
    <property type="match status" value="1"/>
</dbReference>
<dbReference type="InterPro" id="IPR035965">
    <property type="entry name" value="PAS-like_dom_sf"/>
</dbReference>
<dbReference type="InterPro" id="IPR036890">
    <property type="entry name" value="HATPase_C_sf"/>
</dbReference>
<dbReference type="InterPro" id="IPR000700">
    <property type="entry name" value="PAS-assoc_C"/>
</dbReference>
<dbReference type="InterPro" id="IPR029151">
    <property type="entry name" value="Sensor-like_sf"/>
</dbReference>
<comment type="caution">
    <text evidence="19">The sequence shown here is derived from an EMBL/GenBank/DDBJ whole genome shotgun (WGS) entry which is preliminary data.</text>
</comment>
<dbReference type="CDD" id="cd12912">
    <property type="entry name" value="PDC2_MCP_like"/>
    <property type="match status" value="1"/>
</dbReference>
<dbReference type="SUPFAM" id="SSF158472">
    <property type="entry name" value="HAMP domain-like"/>
    <property type="match status" value="1"/>
</dbReference>
<dbReference type="SUPFAM" id="SSF47384">
    <property type="entry name" value="Homodimeric domain of signal transducing histidine kinase"/>
    <property type="match status" value="1"/>
</dbReference>
<feature type="domain" description="PAC" evidence="17">
    <location>
        <begin position="435"/>
        <end position="487"/>
    </location>
</feature>
<keyword evidence="11 14" id="KW-1133">Transmembrane helix</keyword>
<dbReference type="Gene3D" id="3.30.450.20">
    <property type="entry name" value="PAS domain"/>
    <property type="match status" value="2"/>
</dbReference>
<evidence type="ECO:0000256" key="11">
    <source>
        <dbReference type="ARBA" id="ARBA00022989"/>
    </source>
</evidence>
<feature type="domain" description="PAS" evidence="16">
    <location>
        <begin position="369"/>
        <end position="427"/>
    </location>
</feature>
<evidence type="ECO:0000256" key="3">
    <source>
        <dbReference type="ARBA" id="ARBA00012438"/>
    </source>
</evidence>
<evidence type="ECO:0000256" key="1">
    <source>
        <dbReference type="ARBA" id="ARBA00000085"/>
    </source>
</evidence>
<keyword evidence="12" id="KW-0902">Two-component regulatory system</keyword>
<keyword evidence="6" id="KW-0808">Transferase</keyword>
<evidence type="ECO:0000256" key="9">
    <source>
        <dbReference type="ARBA" id="ARBA00022777"/>
    </source>
</evidence>
<dbReference type="PANTHER" id="PTHR43065:SF34">
    <property type="entry name" value="SPORULATION KINASE A"/>
    <property type="match status" value="1"/>
</dbReference>
<dbReference type="Pfam" id="PF00672">
    <property type="entry name" value="HAMP"/>
    <property type="match status" value="1"/>
</dbReference>
<dbReference type="PANTHER" id="PTHR43065">
    <property type="entry name" value="SENSOR HISTIDINE KINASE"/>
    <property type="match status" value="1"/>
</dbReference>
<evidence type="ECO:0000256" key="8">
    <source>
        <dbReference type="ARBA" id="ARBA00022741"/>
    </source>
</evidence>
<evidence type="ECO:0000259" key="18">
    <source>
        <dbReference type="PROSITE" id="PS50885"/>
    </source>
</evidence>
<keyword evidence="5" id="KW-0597">Phosphoprotein</keyword>
<dbReference type="InterPro" id="IPR013656">
    <property type="entry name" value="PAS_4"/>
</dbReference>
<keyword evidence="10" id="KW-0067">ATP-binding</keyword>
<evidence type="ECO:0000256" key="6">
    <source>
        <dbReference type="ARBA" id="ARBA00022679"/>
    </source>
</evidence>
<keyword evidence="7 14" id="KW-0812">Transmembrane</keyword>
<dbReference type="SMART" id="SM00091">
    <property type="entry name" value="PAS"/>
    <property type="match status" value="1"/>
</dbReference>
<evidence type="ECO:0000259" key="15">
    <source>
        <dbReference type="PROSITE" id="PS50109"/>
    </source>
</evidence>
<dbReference type="Gene3D" id="3.30.565.10">
    <property type="entry name" value="Histidine kinase-like ATPase, C-terminal domain"/>
    <property type="match status" value="1"/>
</dbReference>
<dbReference type="InterPro" id="IPR003661">
    <property type="entry name" value="HisK_dim/P_dom"/>
</dbReference>
<evidence type="ECO:0000256" key="13">
    <source>
        <dbReference type="ARBA" id="ARBA00023136"/>
    </source>
</evidence>
<dbReference type="CDD" id="cd00082">
    <property type="entry name" value="HisKA"/>
    <property type="match status" value="1"/>
</dbReference>
<dbReference type="Gene3D" id="1.10.8.500">
    <property type="entry name" value="HAMP domain in histidine kinase"/>
    <property type="match status" value="1"/>
</dbReference>
<dbReference type="EMBL" id="JAFBFC010000006">
    <property type="protein sequence ID" value="MBM7704269.1"/>
    <property type="molecule type" value="Genomic_DNA"/>
</dbReference>
<evidence type="ECO:0000259" key="16">
    <source>
        <dbReference type="PROSITE" id="PS50112"/>
    </source>
</evidence>
<accession>A0ABS2R0K4</accession>
<dbReference type="InterPro" id="IPR005467">
    <property type="entry name" value="His_kinase_dom"/>
</dbReference>
<dbReference type="InterPro" id="IPR003660">
    <property type="entry name" value="HAMP_dom"/>
</dbReference>
<dbReference type="InterPro" id="IPR033479">
    <property type="entry name" value="dCache_1"/>
</dbReference>
<feature type="domain" description="Histidine kinase" evidence="15">
    <location>
        <begin position="500"/>
        <end position="703"/>
    </location>
</feature>
<keyword evidence="20" id="KW-1185">Reference proteome</keyword>
<dbReference type="CDD" id="cd06225">
    <property type="entry name" value="HAMP"/>
    <property type="match status" value="1"/>
</dbReference>
<dbReference type="RefSeq" id="WP_205188279.1">
    <property type="nucleotide sequence ID" value="NZ_JAFBFC010000006.1"/>
</dbReference>
<dbReference type="CDD" id="cd00130">
    <property type="entry name" value="PAS"/>
    <property type="match status" value="1"/>
</dbReference>
<dbReference type="InterPro" id="IPR036097">
    <property type="entry name" value="HisK_dim/P_sf"/>
</dbReference>
<comment type="subcellular location">
    <subcellularLocation>
        <location evidence="2">Cell membrane</location>
        <topology evidence="2">Multi-pass membrane protein</topology>
    </subcellularLocation>
</comment>
<dbReference type="Pfam" id="PF02743">
    <property type="entry name" value="dCache_1"/>
    <property type="match status" value="1"/>
</dbReference>
<dbReference type="PROSITE" id="PS50113">
    <property type="entry name" value="PAC"/>
    <property type="match status" value="1"/>
</dbReference>
<comment type="catalytic activity">
    <reaction evidence="1">
        <text>ATP + protein L-histidine = ADP + protein N-phospho-L-histidine.</text>
        <dbReference type="EC" id="2.7.13.3"/>
    </reaction>
</comment>
<dbReference type="Pfam" id="PF00512">
    <property type="entry name" value="HisKA"/>
    <property type="match status" value="1"/>
</dbReference>
<evidence type="ECO:0000256" key="14">
    <source>
        <dbReference type="SAM" id="Phobius"/>
    </source>
</evidence>
<evidence type="ECO:0000313" key="19">
    <source>
        <dbReference type="EMBL" id="MBM7704269.1"/>
    </source>
</evidence>
<dbReference type="SMART" id="SM00086">
    <property type="entry name" value="PAC"/>
    <property type="match status" value="1"/>
</dbReference>
<dbReference type="CDD" id="cd18773">
    <property type="entry name" value="PDC1_HK_sensor"/>
    <property type="match status" value="1"/>
</dbReference>
<name>A0ABS2R0K4_9BACI</name>
<dbReference type="Pfam" id="PF08448">
    <property type="entry name" value="PAS_4"/>
    <property type="match status" value="1"/>
</dbReference>
<dbReference type="SMART" id="SM00387">
    <property type="entry name" value="HATPase_c"/>
    <property type="match status" value="1"/>
</dbReference>
<evidence type="ECO:0000256" key="7">
    <source>
        <dbReference type="ARBA" id="ARBA00022692"/>
    </source>
</evidence>
<keyword evidence="8" id="KW-0547">Nucleotide-binding</keyword>
<dbReference type="PROSITE" id="PS50112">
    <property type="entry name" value="PAS"/>
    <property type="match status" value="1"/>
</dbReference>
<dbReference type="SMART" id="SM00304">
    <property type="entry name" value="HAMP"/>
    <property type="match status" value="1"/>
</dbReference>
<dbReference type="PRINTS" id="PR00344">
    <property type="entry name" value="BCTRLSENSOR"/>
</dbReference>
<feature type="transmembrane region" description="Helical" evidence="14">
    <location>
        <begin position="12"/>
        <end position="35"/>
    </location>
</feature>
<gene>
    <name evidence="19" type="ORF">JOC83_003124</name>
</gene>
<dbReference type="SMART" id="SM00388">
    <property type="entry name" value="HisKA"/>
    <property type="match status" value="1"/>
</dbReference>
<reference evidence="19 20" key="1">
    <citation type="submission" date="2021-01" db="EMBL/GenBank/DDBJ databases">
        <title>Genomic Encyclopedia of Type Strains, Phase IV (KMG-IV): sequencing the most valuable type-strain genomes for metagenomic binning, comparative biology and taxonomic classification.</title>
        <authorList>
            <person name="Goeker M."/>
        </authorList>
    </citation>
    <scope>NUCLEOTIDE SEQUENCE [LARGE SCALE GENOMIC DNA]</scope>
    <source>
        <strain evidence="19 20">DSM 104297</strain>
    </source>
</reference>
<dbReference type="SUPFAM" id="SSF55785">
    <property type="entry name" value="PYP-like sensor domain (PAS domain)"/>
    <property type="match status" value="1"/>
</dbReference>
<evidence type="ECO:0000313" key="20">
    <source>
        <dbReference type="Proteomes" id="UP000809829"/>
    </source>
</evidence>
<evidence type="ECO:0000256" key="4">
    <source>
        <dbReference type="ARBA" id="ARBA00022475"/>
    </source>
</evidence>
<evidence type="ECO:0000256" key="5">
    <source>
        <dbReference type="ARBA" id="ARBA00022553"/>
    </source>
</evidence>
<protein>
    <recommendedName>
        <fullName evidence="3">histidine kinase</fullName>
        <ecNumber evidence="3">2.7.13.3</ecNumber>
    </recommendedName>
</protein>
<dbReference type="SUPFAM" id="SSF55874">
    <property type="entry name" value="ATPase domain of HSP90 chaperone/DNA topoisomerase II/histidine kinase"/>
    <property type="match status" value="1"/>
</dbReference>
<evidence type="ECO:0000256" key="10">
    <source>
        <dbReference type="ARBA" id="ARBA00022840"/>
    </source>
</evidence>
<dbReference type="NCBIfam" id="TIGR00229">
    <property type="entry name" value="sensory_box"/>
    <property type="match status" value="1"/>
</dbReference>
<keyword evidence="4" id="KW-1003">Cell membrane</keyword>
<dbReference type="Pfam" id="PF02518">
    <property type="entry name" value="HATPase_c"/>
    <property type="match status" value="1"/>
</dbReference>
<dbReference type="SUPFAM" id="SSF103190">
    <property type="entry name" value="Sensory domain-like"/>
    <property type="match status" value="1"/>
</dbReference>
<dbReference type="InterPro" id="IPR004358">
    <property type="entry name" value="Sig_transdc_His_kin-like_C"/>
</dbReference>
<evidence type="ECO:0000256" key="2">
    <source>
        <dbReference type="ARBA" id="ARBA00004651"/>
    </source>
</evidence>
<dbReference type="InterPro" id="IPR003594">
    <property type="entry name" value="HATPase_dom"/>
</dbReference>
<keyword evidence="9" id="KW-0418">Kinase</keyword>
<sequence>MKWFKSSIFWRIYLINVVIIVILLALMFVVSRVILPDISQDQFHEITDETVLRLKKQISFVVEDIQGLSTYVQSSDAFIIDDPTLWKKELEKIATISPYIDSGTIVDNQGYIRGFYPSDLRDMKDYNLSDRGYVQKALATKKPYLSDVISADTGRYILVLSVPIIDDEGVVQKLVNLSLRIEQNSNFQSIFQSFNIGSDGYTFIVDRQGRVISHPVQRRIGDDVTASEVVRKLVNKESGYLKTKNIENIPMLASYEHIPVLDWGVVAQVPVKAVYEPYETFQKSLWTLSFITFILLSFLTAVYARQTLRPIRQLYVAVDRVAKGDLYQTVEQVDKTEIGILSSRFNEMVHYVRESKIGLQLKEEQLNEQKEFLRKVMDINPSYIYAVDPDHRFTLVNESFARLLGVRVEELIGKQVEEVAFSIDHDECTAQEGYCEHEAQFKDKDGNIRWIETTEVPFYSVQYGANQTLFVSTDITDRKQAEELLRKSEKLAVVGELAAGVAHEIRNPLTSIKGFIHLLKEESDERKHYFDIMESELERINLIVDEFLVLGKPQVMNFRQKDVSTLLKDVMTLLDTQAILNNVSLVSTFEPDLPLIRCDENQLKQVFINILKNAIEAMGTGGDIHIHAKKTENGVVIQFVDQGTGISPERLTRLGEPFYSTKEKGTGLGLMVSFKIIESHHGEINIKSELNKGTTVELFFPKA</sequence>
<dbReference type="InterPro" id="IPR000014">
    <property type="entry name" value="PAS"/>
</dbReference>